<feature type="transmembrane region" description="Helical" evidence="1">
    <location>
        <begin position="261"/>
        <end position="279"/>
    </location>
</feature>
<dbReference type="AlphaFoldDB" id="A0A3P3VRM0"/>
<keyword evidence="4" id="KW-1185">Reference proteome</keyword>
<dbReference type="GO" id="GO:0016020">
    <property type="term" value="C:membrane"/>
    <property type="evidence" value="ECO:0007669"/>
    <property type="project" value="InterPro"/>
</dbReference>
<accession>A0A3P3VRM0</accession>
<dbReference type="EMBL" id="QWEZ01000001">
    <property type="protein sequence ID" value="RRJ84336.1"/>
    <property type="molecule type" value="Genomic_DNA"/>
</dbReference>
<reference evidence="3 4" key="1">
    <citation type="submission" date="2018-08" db="EMBL/GenBank/DDBJ databases">
        <authorList>
            <person name="Khan S.A."/>
        </authorList>
    </citation>
    <scope>NUCLEOTIDE SEQUENCE [LARGE SCALE GENOMIC DNA]</scope>
    <source>
        <strain evidence="3 4">GTF-13</strain>
    </source>
</reference>
<proteinExistence type="predicted"/>
<reference evidence="3 4" key="2">
    <citation type="submission" date="2018-12" db="EMBL/GenBank/DDBJ databases">
        <title>Simiduia agarivorans gen. nov., sp. nov., a marine, agarolytic bacterium isolated from shallow coastal water from Keelung, Taiwan.</title>
        <authorList>
            <person name="Shieh W.Y."/>
        </authorList>
    </citation>
    <scope>NUCLEOTIDE SEQUENCE [LARGE SCALE GENOMIC DNA]</scope>
    <source>
        <strain evidence="3 4">GTF-13</strain>
    </source>
</reference>
<feature type="transmembrane region" description="Helical" evidence="1">
    <location>
        <begin position="92"/>
        <end position="111"/>
    </location>
</feature>
<feature type="transmembrane region" description="Helical" evidence="1">
    <location>
        <begin position="123"/>
        <end position="139"/>
    </location>
</feature>
<feature type="transmembrane region" description="Helical" evidence="1">
    <location>
        <begin position="177"/>
        <end position="199"/>
    </location>
</feature>
<dbReference type="InterPro" id="IPR000620">
    <property type="entry name" value="EamA_dom"/>
</dbReference>
<feature type="domain" description="EamA" evidence="2">
    <location>
        <begin position="147"/>
        <end position="274"/>
    </location>
</feature>
<keyword evidence="1" id="KW-1133">Transmembrane helix</keyword>
<organism evidence="3 4">
    <name type="scientific">Aestuariirhabdus litorea</name>
    <dbReference type="NCBI Taxonomy" id="2528527"/>
    <lineage>
        <taxon>Bacteria</taxon>
        <taxon>Pseudomonadati</taxon>
        <taxon>Pseudomonadota</taxon>
        <taxon>Gammaproteobacteria</taxon>
        <taxon>Oceanospirillales</taxon>
        <taxon>Aestuariirhabdaceae</taxon>
        <taxon>Aestuariirhabdus</taxon>
    </lineage>
</organism>
<comment type="caution">
    <text evidence="3">The sequence shown here is derived from an EMBL/GenBank/DDBJ whole genome shotgun (WGS) entry which is preliminary data.</text>
</comment>
<dbReference type="Proteomes" id="UP000280792">
    <property type="component" value="Unassembled WGS sequence"/>
</dbReference>
<dbReference type="PANTHER" id="PTHR22911">
    <property type="entry name" value="ACYL-MALONYL CONDENSING ENZYME-RELATED"/>
    <property type="match status" value="1"/>
</dbReference>
<keyword evidence="1" id="KW-0812">Transmembrane</keyword>
<feature type="transmembrane region" description="Helical" evidence="1">
    <location>
        <begin position="205"/>
        <end position="224"/>
    </location>
</feature>
<dbReference type="RefSeq" id="WP_125014764.1">
    <property type="nucleotide sequence ID" value="NZ_QWEZ01000001.1"/>
</dbReference>
<feature type="domain" description="EamA" evidence="2">
    <location>
        <begin position="6"/>
        <end position="136"/>
    </location>
</feature>
<dbReference type="Pfam" id="PF00892">
    <property type="entry name" value="EamA"/>
    <property type="match status" value="2"/>
</dbReference>
<feature type="transmembrane region" description="Helical" evidence="1">
    <location>
        <begin position="145"/>
        <end position="165"/>
    </location>
</feature>
<sequence length="292" mass="31089">MHSTRSGLISLHAGCLLLGGTALFSKLLEMPALDITLWRSLIAAFALALFVLARGGSLLLGRRFDYAIILMLGVLLAVHWVTYFHAMQVSTIAIGVIAFFSHPVISVLLEAMAERRKPSPRDFGCAAWVVAGVAIMVPTADGGDIASGVGWGLFSALLFSLRNIAYKRYCSHYNSSLAMMYQCLVVGLVLLPFGGSAIASLGVEGWSLLLVLGAIFTATPHTLFSVSLRLLPVGTASLIMCTVPLYAVLLAALLLGEVPGLQTLVGGAMVLAAASYESLRTSRRLMAQLRHK</sequence>
<dbReference type="InterPro" id="IPR037185">
    <property type="entry name" value="EmrE-like"/>
</dbReference>
<feature type="transmembrane region" description="Helical" evidence="1">
    <location>
        <begin position="35"/>
        <end position="52"/>
    </location>
</feature>
<feature type="transmembrane region" description="Helical" evidence="1">
    <location>
        <begin position="64"/>
        <end position="86"/>
    </location>
</feature>
<evidence type="ECO:0000313" key="4">
    <source>
        <dbReference type="Proteomes" id="UP000280792"/>
    </source>
</evidence>
<evidence type="ECO:0000256" key="1">
    <source>
        <dbReference type="SAM" id="Phobius"/>
    </source>
</evidence>
<feature type="transmembrane region" description="Helical" evidence="1">
    <location>
        <begin position="236"/>
        <end position="255"/>
    </location>
</feature>
<name>A0A3P3VRM0_9GAMM</name>
<evidence type="ECO:0000313" key="3">
    <source>
        <dbReference type="EMBL" id="RRJ84336.1"/>
    </source>
</evidence>
<protein>
    <submittedName>
        <fullName evidence="3">DMT family transporter</fullName>
    </submittedName>
</protein>
<dbReference type="SUPFAM" id="SSF103481">
    <property type="entry name" value="Multidrug resistance efflux transporter EmrE"/>
    <property type="match status" value="2"/>
</dbReference>
<dbReference type="PANTHER" id="PTHR22911:SF79">
    <property type="entry name" value="MOBA-LIKE NTP TRANSFERASE DOMAIN-CONTAINING PROTEIN"/>
    <property type="match status" value="1"/>
</dbReference>
<gene>
    <name evidence="3" type="ORF">D0544_04295</name>
</gene>
<keyword evidence="1" id="KW-0472">Membrane</keyword>
<evidence type="ECO:0000259" key="2">
    <source>
        <dbReference type="Pfam" id="PF00892"/>
    </source>
</evidence>